<proteinExistence type="predicted"/>
<evidence type="ECO:0000313" key="1">
    <source>
        <dbReference type="EMBL" id="KAJ0104805.1"/>
    </source>
</evidence>
<name>A0ACC1BYN0_9ROSI</name>
<dbReference type="EMBL" id="CM047898">
    <property type="protein sequence ID" value="KAJ0104805.1"/>
    <property type="molecule type" value="Genomic_DNA"/>
</dbReference>
<dbReference type="Proteomes" id="UP001164250">
    <property type="component" value="Chromosome 2"/>
</dbReference>
<reference evidence="2" key="1">
    <citation type="journal article" date="2023" name="G3 (Bethesda)">
        <title>Genome assembly and association tests identify interacting loci associated with vigor, precocity, and sex in interspecific pistachio rootstocks.</title>
        <authorList>
            <person name="Palmer W."/>
            <person name="Jacygrad E."/>
            <person name="Sagayaradj S."/>
            <person name="Cavanaugh K."/>
            <person name="Han R."/>
            <person name="Bertier L."/>
            <person name="Beede B."/>
            <person name="Kafkas S."/>
            <person name="Golino D."/>
            <person name="Preece J."/>
            <person name="Michelmore R."/>
        </authorList>
    </citation>
    <scope>NUCLEOTIDE SEQUENCE [LARGE SCALE GENOMIC DNA]</scope>
</reference>
<evidence type="ECO:0000313" key="2">
    <source>
        <dbReference type="Proteomes" id="UP001164250"/>
    </source>
</evidence>
<sequence>MPLSIVGAESFAFEMRGGEFYTGVKDGRILRYNPPTSTFTDLPSSHQGGIISNS</sequence>
<gene>
    <name evidence="1" type="ORF">Patl1_19008</name>
</gene>
<protein>
    <submittedName>
        <fullName evidence="1">Uncharacterized protein</fullName>
    </submittedName>
</protein>
<organism evidence="1 2">
    <name type="scientific">Pistacia atlantica</name>
    <dbReference type="NCBI Taxonomy" id="434234"/>
    <lineage>
        <taxon>Eukaryota</taxon>
        <taxon>Viridiplantae</taxon>
        <taxon>Streptophyta</taxon>
        <taxon>Embryophyta</taxon>
        <taxon>Tracheophyta</taxon>
        <taxon>Spermatophyta</taxon>
        <taxon>Magnoliopsida</taxon>
        <taxon>eudicotyledons</taxon>
        <taxon>Gunneridae</taxon>
        <taxon>Pentapetalae</taxon>
        <taxon>rosids</taxon>
        <taxon>malvids</taxon>
        <taxon>Sapindales</taxon>
        <taxon>Anacardiaceae</taxon>
        <taxon>Pistacia</taxon>
    </lineage>
</organism>
<keyword evidence="2" id="KW-1185">Reference proteome</keyword>
<comment type="caution">
    <text evidence="1">The sequence shown here is derived from an EMBL/GenBank/DDBJ whole genome shotgun (WGS) entry which is preliminary data.</text>
</comment>
<accession>A0ACC1BYN0</accession>